<dbReference type="PROSITE" id="PS50923">
    <property type="entry name" value="SUSHI"/>
    <property type="match status" value="1"/>
</dbReference>
<evidence type="ECO:0000313" key="6">
    <source>
        <dbReference type="RefSeq" id="XP_012945511.2"/>
    </source>
</evidence>
<reference evidence="6" key="1">
    <citation type="submission" date="2025-08" db="UniProtKB">
        <authorList>
            <consortium name="RefSeq"/>
        </authorList>
    </citation>
    <scope>IDENTIFICATION</scope>
</reference>
<dbReference type="SMART" id="SM00321">
    <property type="entry name" value="WSC"/>
    <property type="match status" value="2"/>
</dbReference>
<dbReference type="Gene3D" id="2.10.70.10">
    <property type="entry name" value="Complement Module, domain 1"/>
    <property type="match status" value="1"/>
</dbReference>
<comment type="caution">
    <text evidence="2">Lacks conserved residue(s) required for the propagation of feature annotation.</text>
</comment>
<dbReference type="Proteomes" id="UP000694888">
    <property type="component" value="Unplaced"/>
</dbReference>
<protein>
    <submittedName>
        <fullName evidence="6">Uncharacterized protein LOC101846618</fullName>
    </submittedName>
</protein>
<dbReference type="InterPro" id="IPR000436">
    <property type="entry name" value="Sushi_SCR_CCP_dom"/>
</dbReference>
<feature type="domain" description="WSC" evidence="4">
    <location>
        <begin position="310"/>
        <end position="400"/>
    </location>
</feature>
<accession>A0ABM1ADB6</accession>
<organism evidence="5 6">
    <name type="scientific">Aplysia californica</name>
    <name type="common">California sea hare</name>
    <dbReference type="NCBI Taxonomy" id="6500"/>
    <lineage>
        <taxon>Eukaryota</taxon>
        <taxon>Metazoa</taxon>
        <taxon>Spiralia</taxon>
        <taxon>Lophotrochozoa</taxon>
        <taxon>Mollusca</taxon>
        <taxon>Gastropoda</taxon>
        <taxon>Heterobranchia</taxon>
        <taxon>Euthyneura</taxon>
        <taxon>Tectipleura</taxon>
        <taxon>Aplysiida</taxon>
        <taxon>Aplysioidea</taxon>
        <taxon>Aplysiidae</taxon>
        <taxon>Aplysia</taxon>
    </lineage>
</organism>
<dbReference type="Pfam" id="PF01822">
    <property type="entry name" value="WSC"/>
    <property type="match status" value="2"/>
</dbReference>
<feature type="domain" description="Sushi" evidence="3">
    <location>
        <begin position="556"/>
        <end position="619"/>
    </location>
</feature>
<evidence type="ECO:0000259" key="3">
    <source>
        <dbReference type="PROSITE" id="PS50923"/>
    </source>
</evidence>
<evidence type="ECO:0000259" key="4">
    <source>
        <dbReference type="PROSITE" id="PS51212"/>
    </source>
</evidence>
<keyword evidence="1" id="KW-1015">Disulfide bond</keyword>
<name>A0ABM1ADB6_APLCA</name>
<dbReference type="InterPro" id="IPR002889">
    <property type="entry name" value="WSC_carb-bd"/>
</dbReference>
<evidence type="ECO:0000256" key="2">
    <source>
        <dbReference type="PROSITE-ProRule" id="PRU00302"/>
    </source>
</evidence>
<feature type="domain" description="WSC" evidence="4">
    <location>
        <begin position="23"/>
        <end position="121"/>
    </location>
</feature>
<dbReference type="InterPro" id="IPR035976">
    <property type="entry name" value="Sushi/SCR/CCP_sf"/>
</dbReference>
<keyword evidence="5" id="KW-1185">Reference proteome</keyword>
<evidence type="ECO:0000313" key="5">
    <source>
        <dbReference type="Proteomes" id="UP000694888"/>
    </source>
</evidence>
<proteinExistence type="predicted"/>
<dbReference type="GeneID" id="101846618"/>
<gene>
    <name evidence="6" type="primary">LOC101846618</name>
</gene>
<sequence length="680" mass="74450">MCVQNLVPQKYLNGNLSDAIFPLEPRSACLSISAASLSLNDVGLEVSDDRMSWTLCIQLCRGDGRTYAALMDDKCRCHDNVYPSGLAKADVIMSTCGSPCPGNGFQYCGSAADSLVMVVNAGAYSENAFSCEELFNHGVRVSGQTYLIEDETSQSGAVYTTCYGTDTTPNPISPEWIRWGNSSLNYRFLEQPRSGFNKGDLLSGCWSEFAGAFPLSIVDPGERDFITSVLAADATLRQNELWAIGAVDVGQMGKKSWMHPDLRIWERKLYPVFPVCLSIPSLDVNETGVPFEVAFTRCQYDNVSLICKTTTNFQGCLDPPTQDISLSFLNDPDMSVLLCKELCSGNGSTYAAISRGDCFCTDQMPVQATIHDPNNCKTSCYGFKSQYCGGYGAALWYSLEKYSPHEYAATCQLLYDSGIYIASDYRLLNGIEFCAMTCPHLNESTNAELSTDSILYRTQVTLTCPEGQKFPGGGDTRNVTCGVGSWIGDDVEDRIDTSCVPLTLHHAEANTSETYHGTAVLVMCHAGFGIDDITSDYELTCLSEQWHPEELTCQRNRCPWTSTDLKVQHAPSADIAFDYSTTVWLMCQDGYRFSSGDDVMGFFCAEDSTWDPSLESCQEFCADLNSTDLKATVSTVGWSATVTCYTGFTLPGGLASSVHECRNTTWDPQPQPCTSRGNLG</sequence>
<dbReference type="RefSeq" id="XP_012945511.2">
    <property type="nucleotide sequence ID" value="XM_013090057.2"/>
</dbReference>
<dbReference type="SUPFAM" id="SSF57535">
    <property type="entry name" value="Complement control module/SCR domain"/>
    <property type="match status" value="2"/>
</dbReference>
<dbReference type="PROSITE" id="PS51212">
    <property type="entry name" value="WSC"/>
    <property type="match status" value="2"/>
</dbReference>
<keyword evidence="2" id="KW-0768">Sushi</keyword>
<dbReference type="SMART" id="SM00032">
    <property type="entry name" value="CCP"/>
    <property type="match status" value="4"/>
</dbReference>
<evidence type="ECO:0000256" key="1">
    <source>
        <dbReference type="ARBA" id="ARBA00023157"/>
    </source>
</evidence>